<feature type="compositionally biased region" description="Basic and acidic residues" evidence="3">
    <location>
        <begin position="78"/>
        <end position="97"/>
    </location>
</feature>
<name>A0AA36F699_OCTVU</name>
<keyword evidence="1" id="KW-0863">Zinc-finger</keyword>
<protein>
    <submittedName>
        <fullName evidence="5">XP_029640472.1uncharacterized protein LOC115215450</fullName>
    </submittedName>
</protein>
<feature type="region of interest" description="Disordered" evidence="3">
    <location>
        <begin position="47"/>
        <end position="117"/>
    </location>
</feature>
<evidence type="ECO:0000256" key="1">
    <source>
        <dbReference type="PROSITE-ProRule" id="PRU00047"/>
    </source>
</evidence>
<keyword evidence="1" id="KW-0479">Metal-binding</keyword>
<feature type="coiled-coil region" evidence="2">
    <location>
        <begin position="136"/>
        <end position="163"/>
    </location>
</feature>
<evidence type="ECO:0000256" key="2">
    <source>
        <dbReference type="SAM" id="Coils"/>
    </source>
</evidence>
<organism evidence="5 6">
    <name type="scientific">Octopus vulgaris</name>
    <name type="common">Common octopus</name>
    <dbReference type="NCBI Taxonomy" id="6645"/>
    <lineage>
        <taxon>Eukaryota</taxon>
        <taxon>Metazoa</taxon>
        <taxon>Spiralia</taxon>
        <taxon>Lophotrochozoa</taxon>
        <taxon>Mollusca</taxon>
        <taxon>Cephalopoda</taxon>
        <taxon>Coleoidea</taxon>
        <taxon>Octopodiformes</taxon>
        <taxon>Octopoda</taxon>
        <taxon>Incirrata</taxon>
        <taxon>Octopodidae</taxon>
        <taxon>Octopus</taxon>
    </lineage>
</organism>
<keyword evidence="1" id="KW-0862">Zinc</keyword>
<dbReference type="GO" id="GO:0008270">
    <property type="term" value="F:zinc ion binding"/>
    <property type="evidence" value="ECO:0007669"/>
    <property type="project" value="UniProtKB-KW"/>
</dbReference>
<dbReference type="InterPro" id="IPR001878">
    <property type="entry name" value="Znf_CCHC"/>
</dbReference>
<evidence type="ECO:0000256" key="3">
    <source>
        <dbReference type="SAM" id="MobiDB-lite"/>
    </source>
</evidence>
<gene>
    <name evidence="5" type="ORF">OCTVUL_1B014077</name>
</gene>
<dbReference type="Gene3D" id="4.10.60.10">
    <property type="entry name" value="Zinc finger, CCHC-type"/>
    <property type="match status" value="1"/>
</dbReference>
<dbReference type="GO" id="GO:0003676">
    <property type="term" value="F:nucleic acid binding"/>
    <property type="evidence" value="ECO:0007669"/>
    <property type="project" value="InterPro"/>
</dbReference>
<dbReference type="PROSITE" id="PS50158">
    <property type="entry name" value="ZF_CCHC"/>
    <property type="match status" value="1"/>
</dbReference>
<dbReference type="EMBL" id="OX597820">
    <property type="protein sequence ID" value="CAI9726037.1"/>
    <property type="molecule type" value="Genomic_DNA"/>
</dbReference>
<dbReference type="Proteomes" id="UP001162480">
    <property type="component" value="Chromosome 7"/>
</dbReference>
<evidence type="ECO:0000313" key="6">
    <source>
        <dbReference type="Proteomes" id="UP001162480"/>
    </source>
</evidence>
<proteinExistence type="predicted"/>
<feature type="domain" description="CCHC-type" evidence="4">
    <location>
        <begin position="35"/>
        <end position="49"/>
    </location>
</feature>
<accession>A0AA36F699</accession>
<dbReference type="AlphaFoldDB" id="A0AA36F699"/>
<keyword evidence="6" id="KW-1185">Reference proteome</keyword>
<evidence type="ECO:0000313" key="5">
    <source>
        <dbReference type="EMBL" id="CAI9726037.1"/>
    </source>
</evidence>
<evidence type="ECO:0000259" key="4">
    <source>
        <dbReference type="PROSITE" id="PS50158"/>
    </source>
</evidence>
<reference evidence="5" key="1">
    <citation type="submission" date="2023-08" db="EMBL/GenBank/DDBJ databases">
        <authorList>
            <person name="Alioto T."/>
            <person name="Alioto T."/>
            <person name="Gomez Garrido J."/>
        </authorList>
    </citation>
    <scope>NUCLEOTIDE SEQUENCE</scope>
</reference>
<sequence length="178" mass="20605">MAIQAEIQTLEEIPETIRINEEEKVIVFVEGRKPRCFNCGMKGHIRAECQPKPQETSPPESTPDKSSEATPNRTPETAPKETRKKERCEENEKEERWSTISKKMREKQKTETTPHKLNLKRRKESVSTFMAIKASNNRLVNRLAAMSTNKSSLKNRIRQFRSNTGLWNDQFLSSSPFI</sequence>
<keyword evidence="2" id="KW-0175">Coiled coil</keyword>